<sequence length="70" mass="7811">SRQNYFTKLIPKFPTFTTSLLSIPKAAEELGQTLITRVESVNLGTTSNEGETIVEKPTKMPSLNIKNKEE</sequence>
<dbReference type="EMBL" id="JAIQCV010000010">
    <property type="protein sequence ID" value="KAH1056697.1"/>
    <property type="molecule type" value="Genomic_DNA"/>
</dbReference>
<dbReference type="AlphaFoldDB" id="A0A9D3USM6"/>
<evidence type="ECO:0000313" key="2">
    <source>
        <dbReference type="EMBL" id="KAH1056697.1"/>
    </source>
</evidence>
<organism evidence="2 3">
    <name type="scientific">Gossypium stocksii</name>
    <dbReference type="NCBI Taxonomy" id="47602"/>
    <lineage>
        <taxon>Eukaryota</taxon>
        <taxon>Viridiplantae</taxon>
        <taxon>Streptophyta</taxon>
        <taxon>Embryophyta</taxon>
        <taxon>Tracheophyta</taxon>
        <taxon>Spermatophyta</taxon>
        <taxon>Magnoliopsida</taxon>
        <taxon>eudicotyledons</taxon>
        <taxon>Gunneridae</taxon>
        <taxon>Pentapetalae</taxon>
        <taxon>rosids</taxon>
        <taxon>malvids</taxon>
        <taxon>Malvales</taxon>
        <taxon>Malvaceae</taxon>
        <taxon>Malvoideae</taxon>
        <taxon>Gossypium</taxon>
    </lineage>
</organism>
<proteinExistence type="predicted"/>
<feature type="non-terminal residue" evidence="2">
    <location>
        <position position="1"/>
    </location>
</feature>
<reference evidence="2 3" key="1">
    <citation type="journal article" date="2021" name="Plant Biotechnol. J.">
        <title>Multi-omics assisted identification of the key and species-specific regulatory components of drought-tolerant mechanisms in Gossypium stocksii.</title>
        <authorList>
            <person name="Yu D."/>
            <person name="Ke L."/>
            <person name="Zhang D."/>
            <person name="Wu Y."/>
            <person name="Sun Y."/>
            <person name="Mei J."/>
            <person name="Sun J."/>
            <person name="Sun Y."/>
        </authorList>
    </citation>
    <scope>NUCLEOTIDE SEQUENCE [LARGE SCALE GENOMIC DNA]</scope>
    <source>
        <strain evidence="3">cv. E1</strain>
        <tissue evidence="2">Leaf</tissue>
    </source>
</reference>
<feature type="region of interest" description="Disordered" evidence="1">
    <location>
        <begin position="48"/>
        <end position="70"/>
    </location>
</feature>
<accession>A0A9D3USM6</accession>
<comment type="caution">
    <text evidence="2">The sequence shown here is derived from an EMBL/GenBank/DDBJ whole genome shotgun (WGS) entry which is preliminary data.</text>
</comment>
<protein>
    <submittedName>
        <fullName evidence="2">Uncharacterized protein</fullName>
    </submittedName>
</protein>
<evidence type="ECO:0000256" key="1">
    <source>
        <dbReference type="SAM" id="MobiDB-lite"/>
    </source>
</evidence>
<gene>
    <name evidence="2" type="ORF">J1N35_034762</name>
</gene>
<keyword evidence="3" id="KW-1185">Reference proteome</keyword>
<evidence type="ECO:0000313" key="3">
    <source>
        <dbReference type="Proteomes" id="UP000828251"/>
    </source>
</evidence>
<name>A0A9D3USM6_9ROSI</name>
<dbReference type="Proteomes" id="UP000828251">
    <property type="component" value="Unassembled WGS sequence"/>
</dbReference>